<proteinExistence type="predicted"/>
<gene>
    <name evidence="10" type="ORF">CYCCA115_LOCUS5713</name>
</gene>
<keyword evidence="11" id="KW-1185">Reference proteome</keyword>
<organism evidence="10 11">
    <name type="scientific">Cylindrotheca closterium</name>
    <dbReference type="NCBI Taxonomy" id="2856"/>
    <lineage>
        <taxon>Eukaryota</taxon>
        <taxon>Sar</taxon>
        <taxon>Stramenopiles</taxon>
        <taxon>Ochrophyta</taxon>
        <taxon>Bacillariophyta</taxon>
        <taxon>Bacillariophyceae</taxon>
        <taxon>Bacillariophycidae</taxon>
        <taxon>Bacillariales</taxon>
        <taxon>Bacillariaceae</taxon>
        <taxon>Cylindrotheca</taxon>
    </lineage>
</organism>
<dbReference type="GO" id="GO:0004694">
    <property type="term" value="F:eukaryotic translation initiation factor 2alpha kinase activity"/>
    <property type="evidence" value="ECO:0007669"/>
    <property type="project" value="TreeGrafter"/>
</dbReference>
<keyword evidence="4" id="KW-0547">Nucleotide-binding</keyword>
<dbReference type="Proteomes" id="UP001295423">
    <property type="component" value="Unassembled WGS sequence"/>
</dbReference>
<accession>A0AAD2CNQ4</accession>
<keyword evidence="5" id="KW-0418">Kinase</keyword>
<dbReference type="SUPFAM" id="SSF56112">
    <property type="entry name" value="Protein kinase-like (PK-like)"/>
    <property type="match status" value="1"/>
</dbReference>
<dbReference type="InterPro" id="IPR050339">
    <property type="entry name" value="CC_SR_Kinase"/>
</dbReference>
<keyword evidence="7" id="KW-0652">Protein synthesis inhibitor</keyword>
<evidence type="ECO:0000256" key="5">
    <source>
        <dbReference type="ARBA" id="ARBA00022777"/>
    </source>
</evidence>
<sequence>MIVVGDTANLESAVSPEKIQEGPQDTSSSDESSDAYVQEHQDRAASAVLVNDLFCAPTHSVDRCTFGSASTNLKLKISHIRKVMKYANRRLEKMNWSLLKERLPMDQKCMEIVSPLGLTHDEVKLGGVLGEGSFSTVYERKNHPAHVIKILRKKMMHNPAMLAACAADLVKEGWILAKLAGSENVIQVHAWQENGLHTLNNGFHDGFFLVLERLQCTLGDKIKEWQKRKSKLSNPFNLVRRGGLSNGEAKLQLLNERLAVIPQVARGIGSMHKMGLIHRDLKPDNIGLGLDGQWKIFDLDVARICPTRNPDHYFTKGFRLTKRVGSPRYMSPECAKGARYNCLTDIYSFGLIVHEVITLLKPYDEVPSELHDQQIFDEHHRPLISEQWPCSMKYLLDNSWHKNWSQRPNLILESFHTSLTERTLPDFLDYKQGRYSTTRRSSFFIRKSLPLARFQSSGGKQRGSEIGKGSMEDDLETSFSTLFTGSFRTDFRDVSPSIDSTQVLSV</sequence>
<dbReference type="PANTHER" id="PTHR11042">
    <property type="entry name" value="EUKARYOTIC TRANSLATION INITIATION FACTOR 2-ALPHA KINASE EIF2-ALPHA KINASE -RELATED"/>
    <property type="match status" value="1"/>
</dbReference>
<evidence type="ECO:0000256" key="4">
    <source>
        <dbReference type="ARBA" id="ARBA00022741"/>
    </source>
</evidence>
<dbReference type="GO" id="GO:0005524">
    <property type="term" value="F:ATP binding"/>
    <property type="evidence" value="ECO:0007669"/>
    <property type="project" value="UniProtKB-KW"/>
</dbReference>
<evidence type="ECO:0000256" key="3">
    <source>
        <dbReference type="ARBA" id="ARBA00022679"/>
    </source>
</evidence>
<evidence type="ECO:0000256" key="2">
    <source>
        <dbReference type="ARBA" id="ARBA00022527"/>
    </source>
</evidence>
<dbReference type="GO" id="GO:0005634">
    <property type="term" value="C:nucleus"/>
    <property type="evidence" value="ECO:0007669"/>
    <property type="project" value="TreeGrafter"/>
</dbReference>
<dbReference type="AlphaFoldDB" id="A0AAD2CNQ4"/>
<dbReference type="EMBL" id="CAKOGP040000668">
    <property type="protein sequence ID" value="CAJ1937576.1"/>
    <property type="molecule type" value="Genomic_DNA"/>
</dbReference>
<evidence type="ECO:0000256" key="7">
    <source>
        <dbReference type="ARBA" id="ARBA00023193"/>
    </source>
</evidence>
<reference evidence="10" key="1">
    <citation type="submission" date="2023-08" db="EMBL/GenBank/DDBJ databases">
        <authorList>
            <person name="Audoor S."/>
            <person name="Bilcke G."/>
        </authorList>
    </citation>
    <scope>NUCLEOTIDE SEQUENCE</scope>
</reference>
<dbReference type="PROSITE" id="PS50011">
    <property type="entry name" value="PROTEIN_KINASE_DOM"/>
    <property type="match status" value="1"/>
</dbReference>
<protein>
    <recommendedName>
        <fullName evidence="1">non-specific serine/threonine protein kinase</fullName>
        <ecNumber evidence="1">2.7.11.1</ecNumber>
    </recommendedName>
</protein>
<dbReference type="PANTHER" id="PTHR11042:SF160">
    <property type="entry name" value="EUKARYOTIC TRANSLATION INITIATION FACTOR 2-ALPHA KINASE 1"/>
    <property type="match status" value="1"/>
</dbReference>
<name>A0AAD2CNQ4_9STRA</name>
<dbReference type="GO" id="GO:0005737">
    <property type="term" value="C:cytoplasm"/>
    <property type="evidence" value="ECO:0007669"/>
    <property type="project" value="TreeGrafter"/>
</dbReference>
<keyword evidence="3" id="KW-0808">Transferase</keyword>
<keyword evidence="6" id="KW-0067">ATP-binding</keyword>
<evidence type="ECO:0000256" key="1">
    <source>
        <dbReference type="ARBA" id="ARBA00012513"/>
    </source>
</evidence>
<feature type="region of interest" description="Disordered" evidence="8">
    <location>
        <begin position="1"/>
        <end position="38"/>
    </location>
</feature>
<feature type="domain" description="Protein kinase" evidence="9">
    <location>
        <begin position="123"/>
        <end position="419"/>
    </location>
</feature>
<dbReference type="InterPro" id="IPR011009">
    <property type="entry name" value="Kinase-like_dom_sf"/>
</dbReference>
<dbReference type="Pfam" id="PF00069">
    <property type="entry name" value="Pkinase"/>
    <property type="match status" value="1"/>
</dbReference>
<evidence type="ECO:0000313" key="11">
    <source>
        <dbReference type="Proteomes" id="UP001295423"/>
    </source>
</evidence>
<evidence type="ECO:0000259" key="9">
    <source>
        <dbReference type="PROSITE" id="PS50011"/>
    </source>
</evidence>
<keyword evidence="2" id="KW-0723">Serine/threonine-protein kinase</keyword>
<dbReference type="SMART" id="SM00220">
    <property type="entry name" value="S_TKc"/>
    <property type="match status" value="1"/>
</dbReference>
<dbReference type="EC" id="2.7.11.1" evidence="1"/>
<dbReference type="InterPro" id="IPR000719">
    <property type="entry name" value="Prot_kinase_dom"/>
</dbReference>
<evidence type="ECO:0000313" key="10">
    <source>
        <dbReference type="EMBL" id="CAJ1937576.1"/>
    </source>
</evidence>
<comment type="caution">
    <text evidence="10">The sequence shown here is derived from an EMBL/GenBank/DDBJ whole genome shotgun (WGS) entry which is preliminary data.</text>
</comment>
<evidence type="ECO:0000256" key="8">
    <source>
        <dbReference type="SAM" id="MobiDB-lite"/>
    </source>
</evidence>
<dbReference type="Gene3D" id="1.10.510.10">
    <property type="entry name" value="Transferase(Phosphotransferase) domain 1"/>
    <property type="match status" value="1"/>
</dbReference>
<evidence type="ECO:0000256" key="6">
    <source>
        <dbReference type="ARBA" id="ARBA00022840"/>
    </source>
</evidence>
<dbReference type="GO" id="GO:0017148">
    <property type="term" value="P:negative regulation of translation"/>
    <property type="evidence" value="ECO:0007669"/>
    <property type="project" value="UniProtKB-KW"/>
</dbReference>